<dbReference type="SUPFAM" id="SSF46689">
    <property type="entry name" value="Homeodomain-like"/>
    <property type="match status" value="1"/>
</dbReference>
<accession>A0A7R8XGA8</accession>
<dbReference type="SUPFAM" id="SSF54197">
    <property type="entry name" value="HIT-like"/>
    <property type="match status" value="1"/>
</dbReference>
<comment type="subcellular location">
    <subcellularLocation>
        <location evidence="1">Nucleus</location>
    </subcellularLocation>
</comment>
<dbReference type="EMBL" id="LR900716">
    <property type="protein sequence ID" value="CAD7246655.1"/>
    <property type="molecule type" value="Genomic_DNA"/>
</dbReference>
<evidence type="ECO:0000259" key="11">
    <source>
        <dbReference type="PROSITE" id="PS51084"/>
    </source>
</evidence>
<feature type="site" description="Important for induction of apoptosis" evidence="8">
    <location>
        <position position="337"/>
    </location>
</feature>
<evidence type="ECO:0000256" key="9">
    <source>
        <dbReference type="PROSITE-ProRule" id="PRU00464"/>
    </source>
</evidence>
<dbReference type="SUPFAM" id="SSF56317">
    <property type="entry name" value="Carbon-nitrogen hydrolase"/>
    <property type="match status" value="1"/>
</dbReference>
<dbReference type="PANTHER" id="PTHR23088:SF27">
    <property type="entry name" value="DEAMINATED GLUTATHIONE AMIDASE"/>
    <property type="match status" value="1"/>
</dbReference>
<feature type="binding site" evidence="7">
    <location>
        <position position="321"/>
    </location>
    <ligand>
        <name>substrate</name>
    </ligand>
</feature>
<evidence type="ECO:0000256" key="7">
    <source>
        <dbReference type="PIRSR" id="PIRSR639383-2"/>
    </source>
</evidence>
<dbReference type="PANTHER" id="PTHR23088">
    <property type="entry name" value="NITRILASE-RELATED"/>
    <property type="match status" value="1"/>
</dbReference>
<dbReference type="Gene3D" id="3.60.110.10">
    <property type="entry name" value="Carbon-nitrogen hydrolase"/>
    <property type="match status" value="1"/>
</dbReference>
<evidence type="ECO:0000256" key="5">
    <source>
        <dbReference type="ARBA" id="ARBA00047780"/>
    </source>
</evidence>
<dbReference type="InterPro" id="IPR003010">
    <property type="entry name" value="C-N_Hydrolase"/>
</dbReference>
<keyword evidence="4" id="KW-0378">Hydrolase</keyword>
<dbReference type="GO" id="GO:0000166">
    <property type="term" value="F:nucleotide binding"/>
    <property type="evidence" value="ECO:0007669"/>
    <property type="project" value="UniProtKB-KW"/>
</dbReference>
<evidence type="ECO:0000313" key="13">
    <source>
        <dbReference type="Proteomes" id="UP000677054"/>
    </source>
</evidence>
<evidence type="ECO:0000259" key="10">
    <source>
        <dbReference type="PROSITE" id="PS50263"/>
    </source>
</evidence>
<evidence type="ECO:0000256" key="4">
    <source>
        <dbReference type="ARBA" id="ARBA00022801"/>
    </source>
</evidence>
<evidence type="ECO:0000256" key="8">
    <source>
        <dbReference type="PIRSR" id="PIRSR639383-3"/>
    </source>
</evidence>
<dbReference type="Pfam" id="PF13518">
    <property type="entry name" value="HTH_28"/>
    <property type="match status" value="1"/>
</dbReference>
<dbReference type="PROSITE" id="PS00892">
    <property type="entry name" value="HIT_1"/>
    <property type="match status" value="1"/>
</dbReference>
<dbReference type="Gene3D" id="3.30.428.10">
    <property type="entry name" value="HIT-like"/>
    <property type="match status" value="1"/>
</dbReference>
<dbReference type="InterPro" id="IPR039383">
    <property type="entry name" value="FHIT"/>
</dbReference>
<dbReference type="Pfam" id="PF00795">
    <property type="entry name" value="CN_hydrolase"/>
    <property type="match status" value="1"/>
</dbReference>
<dbReference type="EC" id="3.6.1.29" evidence="2"/>
<feature type="binding site" evidence="7">
    <location>
        <position position="242"/>
    </location>
    <ligand>
        <name>substrate</name>
    </ligand>
</feature>
<dbReference type="AlphaFoldDB" id="A0A7R8XGA8"/>
<feature type="active site" description="Tele-AMP-histidine intermediate" evidence="6">
    <location>
        <position position="319"/>
    </location>
</feature>
<dbReference type="InterPro" id="IPR036265">
    <property type="entry name" value="HIT-like_sf"/>
</dbReference>
<dbReference type="InterPro" id="IPR036526">
    <property type="entry name" value="C-N_Hydrolase_sf"/>
</dbReference>
<evidence type="ECO:0000256" key="2">
    <source>
        <dbReference type="ARBA" id="ARBA00012377"/>
    </source>
</evidence>
<dbReference type="FunFam" id="3.30.428.10:FF:000011">
    <property type="entry name" value="Fragile histidine triad"/>
    <property type="match status" value="1"/>
</dbReference>
<proteinExistence type="predicted"/>
<dbReference type="CDD" id="cd01275">
    <property type="entry name" value="FHIT"/>
    <property type="match status" value="1"/>
</dbReference>
<dbReference type="InterPro" id="IPR055247">
    <property type="entry name" value="InsJ-like_HTH"/>
</dbReference>
<evidence type="ECO:0000313" key="12">
    <source>
        <dbReference type="EMBL" id="CAD7246655.1"/>
    </source>
</evidence>
<organism evidence="12">
    <name type="scientific">Darwinula stevensoni</name>
    <dbReference type="NCBI Taxonomy" id="69355"/>
    <lineage>
        <taxon>Eukaryota</taxon>
        <taxon>Metazoa</taxon>
        <taxon>Ecdysozoa</taxon>
        <taxon>Arthropoda</taxon>
        <taxon>Crustacea</taxon>
        <taxon>Oligostraca</taxon>
        <taxon>Ostracoda</taxon>
        <taxon>Podocopa</taxon>
        <taxon>Podocopida</taxon>
        <taxon>Darwinulocopina</taxon>
        <taxon>Darwinuloidea</taxon>
        <taxon>Darwinulidae</taxon>
        <taxon>Darwinula</taxon>
    </lineage>
</organism>
<evidence type="ECO:0000256" key="6">
    <source>
        <dbReference type="PIRSR" id="PIRSR639383-1"/>
    </source>
</evidence>
<dbReference type="Pfam" id="PF01230">
    <property type="entry name" value="HIT"/>
    <property type="match status" value="1"/>
</dbReference>
<feature type="short sequence motif" description="Histidine triad motif" evidence="9">
    <location>
        <begin position="317"/>
        <end position="321"/>
    </location>
</feature>
<dbReference type="GO" id="GO:0006139">
    <property type="term" value="P:nucleobase-containing compound metabolic process"/>
    <property type="evidence" value="ECO:0007669"/>
    <property type="project" value="TreeGrafter"/>
</dbReference>
<reference evidence="12" key="1">
    <citation type="submission" date="2020-11" db="EMBL/GenBank/DDBJ databases">
        <authorList>
            <person name="Tran Van P."/>
        </authorList>
    </citation>
    <scope>NUCLEOTIDE SEQUENCE</scope>
</reference>
<comment type="catalytic activity">
    <reaction evidence="5">
        <text>P(1),P(3)-bis(5'-adenosyl) triphosphate + H2O = AMP + ADP + 2 H(+)</text>
        <dbReference type="Rhea" id="RHEA:13893"/>
        <dbReference type="ChEBI" id="CHEBI:15377"/>
        <dbReference type="ChEBI" id="CHEBI:15378"/>
        <dbReference type="ChEBI" id="CHEBI:58529"/>
        <dbReference type="ChEBI" id="CHEBI:456215"/>
        <dbReference type="ChEBI" id="CHEBI:456216"/>
        <dbReference type="EC" id="3.6.1.29"/>
    </reaction>
</comment>
<evidence type="ECO:0000256" key="3">
    <source>
        <dbReference type="ARBA" id="ARBA00022741"/>
    </source>
</evidence>
<sequence length="376" mass="42378">MGKVAELSSASKNIIVRLRNRGTSYSNIANAVGTSKSTVYFTLKNYRTRGSTGSLPRSGRPRVTTGRVDKVIRRMSVSNPRLTACYDLRFPEMSLALRERGAEILTFPSAFTVSTGLAHWEVLLRARAIETQCYVIAAAQTGIHNSNRSSYGHAMIVDPWGRVIAQCREGTDVAVAKVDLEYLRKIRQEMPVHSHRRPDVYSLPCGHLQSFPRDDAEFQFGQVLIKGKMLFMRTSMSMAFVNKKCVLSGRILFLSPLNVLASPIREAKHLQDLTPMELQDLFTLVQRVQKVLGVVYSTQSFTVTVQDGPHAGQTIQHVHVHILPRKEGDLANNDDIYDRLEKHDKGHDIQWREEEEMVQECEHLRSIASSLYSIPS</sequence>
<name>A0A7R8XGA8_9CRUS</name>
<dbReference type="GO" id="GO:0005634">
    <property type="term" value="C:nucleus"/>
    <property type="evidence" value="ECO:0007669"/>
    <property type="project" value="UniProtKB-SubCell"/>
</dbReference>
<dbReference type="Gene3D" id="1.10.10.10">
    <property type="entry name" value="Winged helix-like DNA-binding domain superfamily/Winged helix DNA-binding domain"/>
    <property type="match status" value="1"/>
</dbReference>
<protein>
    <recommendedName>
        <fullName evidence="2">bis(5'-adenosyl)-triphosphatase</fullName>
        <ecNumber evidence="2">3.6.1.29</ecNumber>
    </recommendedName>
</protein>
<dbReference type="GO" id="GO:0047710">
    <property type="term" value="F:bis(5'-adenosyl)-triphosphatase activity"/>
    <property type="evidence" value="ECO:0007669"/>
    <property type="project" value="UniProtKB-EC"/>
</dbReference>
<keyword evidence="13" id="KW-1185">Reference proteome</keyword>
<keyword evidence="3" id="KW-0547">Nucleotide-binding</keyword>
<dbReference type="Proteomes" id="UP000677054">
    <property type="component" value="Unassembled WGS sequence"/>
</dbReference>
<feature type="domain" description="HIT" evidence="11">
    <location>
        <begin position="216"/>
        <end position="332"/>
    </location>
</feature>
<dbReference type="OrthoDB" id="680339at2759"/>
<dbReference type="InterPro" id="IPR036388">
    <property type="entry name" value="WH-like_DNA-bd_sf"/>
</dbReference>
<dbReference type="InterPro" id="IPR009057">
    <property type="entry name" value="Homeodomain-like_sf"/>
</dbReference>
<feature type="domain" description="CN hydrolase" evidence="10">
    <location>
        <begin position="1"/>
        <end position="180"/>
    </location>
</feature>
<dbReference type="InterPro" id="IPR011146">
    <property type="entry name" value="HIT-like"/>
</dbReference>
<dbReference type="PROSITE" id="PS50263">
    <property type="entry name" value="CN_HYDROLASE"/>
    <property type="match status" value="1"/>
</dbReference>
<feature type="binding site" evidence="7">
    <location>
        <position position="306"/>
    </location>
    <ligand>
        <name>substrate</name>
    </ligand>
</feature>
<dbReference type="PROSITE" id="PS51084">
    <property type="entry name" value="HIT_2"/>
    <property type="match status" value="1"/>
</dbReference>
<dbReference type="EMBL" id="CAJPEV010001199">
    <property type="protein sequence ID" value="CAG0891316.1"/>
    <property type="molecule type" value="Genomic_DNA"/>
</dbReference>
<evidence type="ECO:0000256" key="1">
    <source>
        <dbReference type="ARBA" id="ARBA00004123"/>
    </source>
</evidence>
<gene>
    <name evidence="12" type="ORF">DSTB1V02_LOCUS6502</name>
</gene>
<dbReference type="InterPro" id="IPR019808">
    <property type="entry name" value="Histidine_triad_CS"/>
</dbReference>